<dbReference type="InterPro" id="IPR012337">
    <property type="entry name" value="RNaseH-like_sf"/>
</dbReference>
<reference evidence="3" key="1">
    <citation type="submission" date="2016-10" db="EMBL/GenBank/DDBJ databases">
        <authorList>
            <person name="Varghese N."/>
            <person name="Submissions S."/>
        </authorList>
    </citation>
    <scope>NUCLEOTIDE SEQUENCE [LARGE SCALE GENOMIC DNA]</scope>
    <source>
        <strain evidence="3">CGMCC 4.2126</strain>
    </source>
</reference>
<dbReference type="AlphaFoldDB" id="A0A1I3LUK7"/>
<evidence type="ECO:0000313" key="2">
    <source>
        <dbReference type="EMBL" id="SFI88419.1"/>
    </source>
</evidence>
<sequence length="282" mass="30009">MITSPMRIDEFRAGIALLPGDLVTRAEALKLYATRRPGCPDCESACDSVRLAFSAASFGDLPAAGRLLTAAERSARLTSHAAGCGRGGLRSVRGVPGNHGRVAGHWATAGPLTAATDASWKSRICGIGYVTSEGCWGLRGWSVDRHDPTGPSKVLVNELRAVDLLLRAVGRPDVLLVDSLRALSFLHAWQRGDTEHLPEGYDLRPRRNGPPALVRLAEHVAELDGLTVQHVKGHSGHLLNEAADSLASIARRAVTERFDATGRAGGLVSSFLSSWHQRPAAA</sequence>
<evidence type="ECO:0000259" key="1">
    <source>
        <dbReference type="PROSITE" id="PS50879"/>
    </source>
</evidence>
<gene>
    <name evidence="2" type="ORF">SAMN05216275_105269</name>
</gene>
<dbReference type="InterPro" id="IPR002156">
    <property type="entry name" value="RNaseH_domain"/>
</dbReference>
<feature type="domain" description="RNase H type-1" evidence="1">
    <location>
        <begin position="108"/>
        <end position="252"/>
    </location>
</feature>
<accession>A0A1I3LUK7</accession>
<protein>
    <submittedName>
        <fullName evidence="2">RNase H</fullName>
    </submittedName>
</protein>
<dbReference type="Proteomes" id="UP000199111">
    <property type="component" value="Unassembled WGS sequence"/>
</dbReference>
<dbReference type="Gene3D" id="3.30.420.10">
    <property type="entry name" value="Ribonuclease H-like superfamily/Ribonuclease H"/>
    <property type="match status" value="1"/>
</dbReference>
<dbReference type="GeneID" id="96297793"/>
<dbReference type="Pfam" id="PF00075">
    <property type="entry name" value="RNase_H"/>
    <property type="match status" value="1"/>
</dbReference>
<keyword evidence="3" id="KW-1185">Reference proteome</keyword>
<dbReference type="GO" id="GO:0003676">
    <property type="term" value="F:nucleic acid binding"/>
    <property type="evidence" value="ECO:0007669"/>
    <property type="project" value="InterPro"/>
</dbReference>
<organism evidence="2 3">
    <name type="scientific">Streptosporangium canum</name>
    <dbReference type="NCBI Taxonomy" id="324952"/>
    <lineage>
        <taxon>Bacteria</taxon>
        <taxon>Bacillati</taxon>
        <taxon>Actinomycetota</taxon>
        <taxon>Actinomycetes</taxon>
        <taxon>Streptosporangiales</taxon>
        <taxon>Streptosporangiaceae</taxon>
        <taxon>Streptosporangium</taxon>
    </lineage>
</organism>
<name>A0A1I3LUK7_9ACTN</name>
<dbReference type="EMBL" id="FOQY01000005">
    <property type="protein sequence ID" value="SFI88419.1"/>
    <property type="molecule type" value="Genomic_DNA"/>
</dbReference>
<dbReference type="RefSeq" id="WP_093886712.1">
    <property type="nucleotide sequence ID" value="NZ_FOQY01000005.1"/>
</dbReference>
<evidence type="ECO:0000313" key="3">
    <source>
        <dbReference type="Proteomes" id="UP000199111"/>
    </source>
</evidence>
<dbReference type="SUPFAM" id="SSF53098">
    <property type="entry name" value="Ribonuclease H-like"/>
    <property type="match status" value="1"/>
</dbReference>
<proteinExistence type="predicted"/>
<dbReference type="GO" id="GO:0004523">
    <property type="term" value="F:RNA-DNA hybrid ribonuclease activity"/>
    <property type="evidence" value="ECO:0007669"/>
    <property type="project" value="InterPro"/>
</dbReference>
<dbReference type="PROSITE" id="PS50879">
    <property type="entry name" value="RNASE_H_1"/>
    <property type="match status" value="1"/>
</dbReference>
<dbReference type="InterPro" id="IPR036397">
    <property type="entry name" value="RNaseH_sf"/>
</dbReference>